<reference evidence="2 3" key="1">
    <citation type="journal article" date="2013" name="Nature">
        <title>Insights into bilaterian evolution from three spiralian genomes.</title>
        <authorList>
            <person name="Simakov O."/>
            <person name="Marletaz F."/>
            <person name="Cho S.J."/>
            <person name="Edsinger-Gonzales E."/>
            <person name="Havlak P."/>
            <person name="Hellsten U."/>
            <person name="Kuo D.H."/>
            <person name="Larsson T."/>
            <person name="Lv J."/>
            <person name="Arendt D."/>
            <person name="Savage R."/>
            <person name="Osoegawa K."/>
            <person name="de Jong P."/>
            <person name="Grimwood J."/>
            <person name="Chapman J.A."/>
            <person name="Shapiro H."/>
            <person name="Aerts A."/>
            <person name="Otillar R.P."/>
            <person name="Terry A.Y."/>
            <person name="Boore J.L."/>
            <person name="Grigoriev I.V."/>
            <person name="Lindberg D.R."/>
            <person name="Seaver E.C."/>
            <person name="Weisblat D.A."/>
            <person name="Putnam N.H."/>
            <person name="Rokhsar D.S."/>
        </authorList>
    </citation>
    <scope>NUCLEOTIDE SEQUENCE [LARGE SCALE GENOMIC DNA]</scope>
</reference>
<organism evidence="2 3">
    <name type="scientific">Lottia gigantea</name>
    <name type="common">Giant owl limpet</name>
    <dbReference type="NCBI Taxonomy" id="225164"/>
    <lineage>
        <taxon>Eukaryota</taxon>
        <taxon>Metazoa</taxon>
        <taxon>Spiralia</taxon>
        <taxon>Lophotrochozoa</taxon>
        <taxon>Mollusca</taxon>
        <taxon>Gastropoda</taxon>
        <taxon>Patellogastropoda</taxon>
        <taxon>Lottioidea</taxon>
        <taxon>Lottiidae</taxon>
        <taxon>Lottia</taxon>
    </lineage>
</organism>
<dbReference type="EMBL" id="KB202050">
    <property type="protein sequence ID" value="ESO92528.1"/>
    <property type="molecule type" value="Genomic_DNA"/>
</dbReference>
<dbReference type="RefSeq" id="XP_009056671.1">
    <property type="nucleotide sequence ID" value="XM_009058423.1"/>
</dbReference>
<feature type="compositionally biased region" description="Basic residues" evidence="1">
    <location>
        <begin position="150"/>
        <end position="162"/>
    </location>
</feature>
<dbReference type="KEGG" id="lgi:LOTGIDRAFT_232998"/>
<name>V3ZMD3_LOTGI</name>
<sequence>MEQFLSFDVAPFLACMNMIKINTLPIIYKMILTVLCDFKPSDCDSRNRTLRYIQILLEDQTDLADCLISFLPDDILTGSSSGTQTQTSDIINSSTGTCTDDCKWPKKEIKVRKSRKRKKVLAQAGQLLAQAASAHKSRASKSVTDPSSKLGKKTSGKLRSNGRIHNNPLEDKACVLIKPLHSSNLGSTSDAVLSQIVRKRLPVFEGSPLHRIENPELAQKRAMQLITPKQPYYSTSTAMYGATTTPSFRFQDGHGLNLGPCVTSMPLTYFPFICTSGEKPITTAEDYLASHVNDQKLSGPDIMSPFLKSAPTCTISQVTREEKSPRKSPRKHLSLSSKIQALKQTCAEVSSAHVQHKQGADTKPVGDKIRIQHTKSSTEVRGSQSPVFGSSSFNQNTKSYRNLSGFPYTHQLTFPDGQTQHLRIQGSGSSLVSPRNVKMNSATRLIGPDDLESSVVSPSQTKRKSSTASSSKKGDKNNEKRE</sequence>
<dbReference type="CTD" id="20249118"/>
<keyword evidence="3" id="KW-1185">Reference proteome</keyword>
<feature type="region of interest" description="Disordered" evidence="1">
    <location>
        <begin position="421"/>
        <end position="482"/>
    </location>
</feature>
<feature type="region of interest" description="Disordered" evidence="1">
    <location>
        <begin position="131"/>
        <end position="165"/>
    </location>
</feature>
<feature type="region of interest" description="Disordered" evidence="1">
    <location>
        <begin position="374"/>
        <end position="394"/>
    </location>
</feature>
<proteinExistence type="predicted"/>
<feature type="compositionally biased region" description="Basic and acidic residues" evidence="1">
    <location>
        <begin position="472"/>
        <end position="482"/>
    </location>
</feature>
<dbReference type="GeneID" id="20249118"/>
<dbReference type="Proteomes" id="UP000030746">
    <property type="component" value="Unassembled WGS sequence"/>
</dbReference>
<dbReference type="OrthoDB" id="6162741at2759"/>
<dbReference type="OMA" id="FLACINM"/>
<gene>
    <name evidence="2" type="ORF">LOTGIDRAFT_232998</name>
</gene>
<accession>V3ZMD3</accession>
<feature type="compositionally biased region" description="Polar residues" evidence="1">
    <location>
        <begin position="421"/>
        <end position="443"/>
    </location>
</feature>
<evidence type="ECO:0000256" key="1">
    <source>
        <dbReference type="SAM" id="MobiDB-lite"/>
    </source>
</evidence>
<protein>
    <submittedName>
        <fullName evidence="2">Uncharacterized protein</fullName>
    </submittedName>
</protein>
<evidence type="ECO:0000313" key="2">
    <source>
        <dbReference type="EMBL" id="ESO92528.1"/>
    </source>
</evidence>
<evidence type="ECO:0000313" key="3">
    <source>
        <dbReference type="Proteomes" id="UP000030746"/>
    </source>
</evidence>
<dbReference type="AlphaFoldDB" id="V3ZMD3"/>
<dbReference type="HOGENOM" id="CLU_566585_0_0_1"/>